<keyword evidence="1" id="KW-0175">Coiled coil</keyword>
<evidence type="ECO:0000256" key="1">
    <source>
        <dbReference type="SAM" id="Coils"/>
    </source>
</evidence>
<feature type="coiled-coil region" evidence="1">
    <location>
        <begin position="179"/>
        <end position="206"/>
    </location>
</feature>
<proteinExistence type="predicted"/>
<evidence type="ECO:0000313" key="3">
    <source>
        <dbReference type="EMBL" id="ALS32518.1"/>
    </source>
</evidence>
<dbReference type="AlphaFoldDB" id="A0A0U2LLW3"/>
<keyword evidence="2" id="KW-1133">Transmembrane helix</keyword>
<protein>
    <submittedName>
        <fullName evidence="3">Uncharacterized protein</fullName>
    </submittedName>
</protein>
<reference evidence="3 4" key="1">
    <citation type="submission" date="2015-03" db="EMBL/GenBank/DDBJ databases">
        <authorList>
            <person name="Murphy D."/>
        </authorList>
    </citation>
    <scope>NUCLEOTIDE SEQUENCE [LARGE SCALE GENOMIC DNA]</scope>
    <source>
        <strain evidence="3 4">KMM 520</strain>
    </source>
</reference>
<name>A0A0U2LLW3_9GAMM</name>
<feature type="transmembrane region" description="Helical" evidence="2">
    <location>
        <begin position="60"/>
        <end position="81"/>
    </location>
</feature>
<dbReference type="PATRIC" id="fig|1315283.4.peg.1112"/>
<feature type="transmembrane region" description="Helical" evidence="2">
    <location>
        <begin position="137"/>
        <end position="160"/>
    </location>
</feature>
<sequence>MSRFTEVTENVKTNLFSKDPKAIFDHVRNVGISTGVIFGSSILYKQKEGVPVEDQIIIEIGTWSLLIVGILLFIINVNYAVQTISTFILGKKVGFVERIKIFYRIATLAFKLSKKGKSLSLKVDTYKKIRNYHLREFGAQIILMFYYLVIGLLLASHLAASGVIDLKSNTDAERLYLNISKVTEVIKKQQAELTVLKEKLALLETEATKK</sequence>
<evidence type="ECO:0000313" key="4">
    <source>
        <dbReference type="Proteomes" id="UP000065261"/>
    </source>
</evidence>
<gene>
    <name evidence="3" type="ORF">PTRA_a1280</name>
</gene>
<dbReference type="Proteomes" id="UP000065261">
    <property type="component" value="Chromosome I"/>
</dbReference>
<evidence type="ECO:0000256" key="2">
    <source>
        <dbReference type="SAM" id="Phobius"/>
    </source>
</evidence>
<organism evidence="3">
    <name type="scientific">Pseudoalteromonas translucida KMM 520</name>
    <dbReference type="NCBI Taxonomy" id="1315283"/>
    <lineage>
        <taxon>Bacteria</taxon>
        <taxon>Pseudomonadati</taxon>
        <taxon>Pseudomonadota</taxon>
        <taxon>Gammaproteobacteria</taxon>
        <taxon>Alteromonadales</taxon>
        <taxon>Pseudoalteromonadaceae</taxon>
        <taxon>Pseudoalteromonas</taxon>
    </lineage>
</organism>
<accession>A0A0U2LLW3</accession>
<dbReference type="EMBL" id="CP011034">
    <property type="protein sequence ID" value="ALS32518.1"/>
    <property type="molecule type" value="Genomic_DNA"/>
</dbReference>
<keyword evidence="2" id="KW-0472">Membrane</keyword>
<keyword evidence="2" id="KW-0812">Transmembrane</keyword>
<dbReference type="KEGG" id="ptn:PTRA_a1280"/>